<dbReference type="HOGENOM" id="CLU_1086993_0_0_1"/>
<dbReference type="AlphaFoldDB" id="V4A998"/>
<keyword evidence="2" id="KW-1185">Reference proteome</keyword>
<accession>V4A998</accession>
<proteinExistence type="predicted"/>
<protein>
    <recommendedName>
        <fullName evidence="3">CARD domain-containing protein</fullName>
    </recommendedName>
</protein>
<dbReference type="Proteomes" id="UP000030746">
    <property type="component" value="Unassembled WGS sequence"/>
</dbReference>
<reference evidence="1 2" key="1">
    <citation type="journal article" date="2013" name="Nature">
        <title>Insights into bilaterian evolution from three spiralian genomes.</title>
        <authorList>
            <person name="Simakov O."/>
            <person name="Marletaz F."/>
            <person name="Cho S.J."/>
            <person name="Edsinger-Gonzales E."/>
            <person name="Havlak P."/>
            <person name="Hellsten U."/>
            <person name="Kuo D.H."/>
            <person name="Larsson T."/>
            <person name="Lv J."/>
            <person name="Arendt D."/>
            <person name="Savage R."/>
            <person name="Osoegawa K."/>
            <person name="de Jong P."/>
            <person name="Grimwood J."/>
            <person name="Chapman J.A."/>
            <person name="Shapiro H."/>
            <person name="Aerts A."/>
            <person name="Otillar R.P."/>
            <person name="Terry A.Y."/>
            <person name="Boore J.L."/>
            <person name="Grigoriev I.V."/>
            <person name="Lindberg D.R."/>
            <person name="Seaver E.C."/>
            <person name="Weisblat D.A."/>
            <person name="Putnam N.H."/>
            <person name="Rokhsar D.S."/>
        </authorList>
    </citation>
    <scope>NUCLEOTIDE SEQUENCE [LARGE SCALE GENOMIC DNA]</scope>
</reference>
<name>V4A998_LOTGI</name>
<dbReference type="RefSeq" id="XP_009057716.1">
    <property type="nucleotide sequence ID" value="XM_009059468.1"/>
</dbReference>
<gene>
    <name evidence="1" type="ORF">LOTGIDRAFT_163384</name>
</gene>
<evidence type="ECO:0000313" key="2">
    <source>
        <dbReference type="Proteomes" id="UP000030746"/>
    </source>
</evidence>
<organism evidence="1 2">
    <name type="scientific">Lottia gigantea</name>
    <name type="common">Giant owl limpet</name>
    <dbReference type="NCBI Taxonomy" id="225164"/>
    <lineage>
        <taxon>Eukaryota</taxon>
        <taxon>Metazoa</taxon>
        <taxon>Spiralia</taxon>
        <taxon>Lophotrochozoa</taxon>
        <taxon>Mollusca</taxon>
        <taxon>Gastropoda</taxon>
        <taxon>Patellogastropoda</taxon>
        <taxon>Lottioidea</taxon>
        <taxon>Lottiidae</taxon>
        <taxon>Lottia</taxon>
    </lineage>
</organism>
<dbReference type="Gene3D" id="1.10.533.10">
    <property type="entry name" value="Death Domain, Fas"/>
    <property type="match status" value="1"/>
</dbReference>
<dbReference type="EMBL" id="KB202237">
    <property type="protein sequence ID" value="ESO91655.1"/>
    <property type="molecule type" value="Genomic_DNA"/>
</dbReference>
<sequence length="256" mass="30442">MAGYDEIRHFGSLKVFGLIWTQKQKSCQTLRKKVEQETPNKSSEERQHGRMMAGYDEMRHFGHHNESSEEKQYDRHVGLYEIYHRSPFGMFGSSWKQKQKSCQTSRNKVEQETPNKCSTYILQISSQTTTREEQETPNKPCVRGKDFIIKFEKNDVKRRGKIPSWHEKILTKNFLMIMENIRVEKIIDHLFSTEVIDLNEMDEIESKLRSEGNRKVLRIVVHKYSWGFMEELSISNFFSLYDIPLFLIDWCGYMGY</sequence>
<dbReference type="KEGG" id="lgi:LOTGIDRAFT_163384"/>
<evidence type="ECO:0000313" key="1">
    <source>
        <dbReference type="EMBL" id="ESO91655.1"/>
    </source>
</evidence>
<evidence type="ECO:0008006" key="3">
    <source>
        <dbReference type="Google" id="ProtNLM"/>
    </source>
</evidence>
<dbReference type="CDD" id="cd01671">
    <property type="entry name" value="CARD"/>
    <property type="match status" value="1"/>
</dbReference>
<dbReference type="GeneID" id="20239392"/>
<dbReference type="InterPro" id="IPR011029">
    <property type="entry name" value="DEATH-like_dom_sf"/>
</dbReference>
<dbReference type="CTD" id="20239392"/>
<dbReference type="SUPFAM" id="SSF47986">
    <property type="entry name" value="DEATH domain"/>
    <property type="match status" value="1"/>
</dbReference>